<dbReference type="SUPFAM" id="SSF47384">
    <property type="entry name" value="Homodimeric domain of signal transducing histidine kinase"/>
    <property type="match status" value="1"/>
</dbReference>
<protein>
    <recommendedName>
        <fullName evidence="10">Sensory/regulatory protein RpfC</fullName>
        <ecNumber evidence="2">2.7.13.3</ecNumber>
    </recommendedName>
</protein>
<keyword evidence="8" id="KW-0902">Two-component regulatory system</keyword>
<evidence type="ECO:0000256" key="9">
    <source>
        <dbReference type="ARBA" id="ARBA00064003"/>
    </source>
</evidence>
<dbReference type="InterPro" id="IPR005467">
    <property type="entry name" value="His_kinase_dom"/>
</dbReference>
<dbReference type="Pfam" id="PF13426">
    <property type="entry name" value="PAS_9"/>
    <property type="match status" value="1"/>
</dbReference>
<dbReference type="Proteomes" id="UP001431776">
    <property type="component" value="Unassembled WGS sequence"/>
</dbReference>
<evidence type="ECO:0000259" key="13">
    <source>
        <dbReference type="PROSITE" id="PS50113"/>
    </source>
</evidence>
<evidence type="ECO:0000256" key="2">
    <source>
        <dbReference type="ARBA" id="ARBA00012438"/>
    </source>
</evidence>
<feature type="domain" description="PAC" evidence="13">
    <location>
        <begin position="78"/>
        <end position="129"/>
    </location>
</feature>
<organism evidence="14 15">
    <name type="scientific">Anaerobaca lacustris</name>
    <dbReference type="NCBI Taxonomy" id="3044600"/>
    <lineage>
        <taxon>Bacteria</taxon>
        <taxon>Pseudomonadati</taxon>
        <taxon>Planctomycetota</taxon>
        <taxon>Phycisphaerae</taxon>
        <taxon>Sedimentisphaerales</taxon>
        <taxon>Anaerobacaceae</taxon>
        <taxon>Anaerobaca</taxon>
    </lineage>
</organism>
<dbReference type="CDD" id="cd00082">
    <property type="entry name" value="HisKA"/>
    <property type="match status" value="1"/>
</dbReference>
<evidence type="ECO:0000259" key="12">
    <source>
        <dbReference type="PROSITE" id="PS50109"/>
    </source>
</evidence>
<evidence type="ECO:0000256" key="6">
    <source>
        <dbReference type="ARBA" id="ARBA00022777"/>
    </source>
</evidence>
<dbReference type="FunFam" id="3.30.565.10:FF:000010">
    <property type="entry name" value="Sensor histidine kinase RcsC"/>
    <property type="match status" value="1"/>
</dbReference>
<evidence type="ECO:0000256" key="7">
    <source>
        <dbReference type="ARBA" id="ARBA00022840"/>
    </source>
</evidence>
<dbReference type="GO" id="GO:0005524">
    <property type="term" value="F:ATP binding"/>
    <property type="evidence" value="ECO:0007669"/>
    <property type="project" value="UniProtKB-KW"/>
</dbReference>
<dbReference type="Pfam" id="PF00512">
    <property type="entry name" value="HisKA"/>
    <property type="match status" value="1"/>
</dbReference>
<dbReference type="InterPro" id="IPR035965">
    <property type="entry name" value="PAS-like_dom_sf"/>
</dbReference>
<feature type="non-terminal residue" evidence="14">
    <location>
        <position position="1"/>
    </location>
</feature>
<evidence type="ECO:0000256" key="3">
    <source>
        <dbReference type="ARBA" id="ARBA00022553"/>
    </source>
</evidence>
<sequence>LAAEALARAHENLTMILQKAPFGVVIIDKQRGIRYANPAVCTMAGVERMEDIVGRQCAEYLCPAQQNECPILDKRQTMDNSERILRRHDGREIPILKTVTEININGEDLLLETLVDITERKQVEEELRQVNCYLEEATARANDLAMQAEMANIAKSQFLASMSHEIRTPMNGIIGMTGLLLDTELTDEQREYVQIVQSSGDSLLALINDILDFSKIEAGKLDLEAIDFDIRDVLEDFGPMMAMRANEKGLEFICAAHPDVPSYLKGDPGRLRQILTNLAGNAIKFTESGEVAVHVELDAKTDDEVVLRFSVRDTGIGIPADKIGVLFDKFTQVDASTTRKYGGTGLGLAISKQLAEMMGGTIGVVSKEGRGSEFWFTTRLAL</sequence>
<gene>
    <name evidence="14" type="ORF">QJ522_22775</name>
</gene>
<dbReference type="CDD" id="cd00130">
    <property type="entry name" value="PAS"/>
    <property type="match status" value="1"/>
</dbReference>
<evidence type="ECO:0000256" key="1">
    <source>
        <dbReference type="ARBA" id="ARBA00000085"/>
    </source>
</evidence>
<evidence type="ECO:0000256" key="8">
    <source>
        <dbReference type="ARBA" id="ARBA00023012"/>
    </source>
</evidence>
<dbReference type="PROSITE" id="PS50113">
    <property type="entry name" value="PAC"/>
    <property type="match status" value="1"/>
</dbReference>
<dbReference type="AlphaFoldDB" id="A0AAW6U730"/>
<dbReference type="InterPro" id="IPR036097">
    <property type="entry name" value="HisK_dim/P_sf"/>
</dbReference>
<dbReference type="SUPFAM" id="SSF55785">
    <property type="entry name" value="PYP-like sensor domain (PAS domain)"/>
    <property type="match status" value="1"/>
</dbReference>
<dbReference type="InterPro" id="IPR003661">
    <property type="entry name" value="HisK_dim/P_dom"/>
</dbReference>
<evidence type="ECO:0000256" key="5">
    <source>
        <dbReference type="ARBA" id="ARBA00022741"/>
    </source>
</evidence>
<dbReference type="SMART" id="SM00387">
    <property type="entry name" value="HATPase_c"/>
    <property type="match status" value="1"/>
</dbReference>
<dbReference type="EC" id="2.7.13.3" evidence="2"/>
<keyword evidence="15" id="KW-1185">Reference proteome</keyword>
<comment type="caution">
    <text evidence="14">The sequence shown here is derived from an EMBL/GenBank/DDBJ whole genome shotgun (WGS) entry which is preliminary data.</text>
</comment>
<evidence type="ECO:0000313" key="15">
    <source>
        <dbReference type="Proteomes" id="UP001431776"/>
    </source>
</evidence>
<dbReference type="InterPro" id="IPR004358">
    <property type="entry name" value="Sig_transdc_His_kin-like_C"/>
</dbReference>
<feature type="coiled-coil region" evidence="11">
    <location>
        <begin position="120"/>
        <end position="154"/>
    </location>
</feature>
<accession>A0AAW6U730</accession>
<feature type="domain" description="Histidine kinase" evidence="12">
    <location>
        <begin position="161"/>
        <end position="382"/>
    </location>
</feature>
<dbReference type="PANTHER" id="PTHR45339:SF1">
    <property type="entry name" value="HYBRID SIGNAL TRANSDUCTION HISTIDINE KINASE J"/>
    <property type="match status" value="1"/>
</dbReference>
<dbReference type="NCBIfam" id="TIGR00229">
    <property type="entry name" value="sensory_box"/>
    <property type="match status" value="1"/>
</dbReference>
<keyword evidence="7 14" id="KW-0067">ATP-binding</keyword>
<comment type="catalytic activity">
    <reaction evidence="1">
        <text>ATP + protein L-histidine = ADP + protein N-phospho-L-histidine.</text>
        <dbReference type="EC" id="2.7.13.3"/>
    </reaction>
</comment>
<proteinExistence type="predicted"/>
<dbReference type="SUPFAM" id="SSF55874">
    <property type="entry name" value="ATPase domain of HSP90 chaperone/DNA topoisomerase II/histidine kinase"/>
    <property type="match status" value="1"/>
</dbReference>
<dbReference type="PRINTS" id="PR00344">
    <property type="entry name" value="BCTRLSENSOR"/>
</dbReference>
<dbReference type="EMBL" id="JASCXX010000093">
    <property type="protein sequence ID" value="MDI6451901.1"/>
    <property type="molecule type" value="Genomic_DNA"/>
</dbReference>
<name>A0AAW6U730_9BACT</name>
<dbReference type="PANTHER" id="PTHR45339">
    <property type="entry name" value="HYBRID SIGNAL TRANSDUCTION HISTIDINE KINASE J"/>
    <property type="match status" value="1"/>
</dbReference>
<comment type="subunit">
    <text evidence="9">At low DSF concentrations, interacts with RpfF.</text>
</comment>
<dbReference type="PROSITE" id="PS50109">
    <property type="entry name" value="HIS_KIN"/>
    <property type="match status" value="1"/>
</dbReference>
<keyword evidence="4" id="KW-0808">Transferase</keyword>
<evidence type="ECO:0000256" key="10">
    <source>
        <dbReference type="ARBA" id="ARBA00068150"/>
    </source>
</evidence>
<dbReference type="RefSeq" id="WP_349247306.1">
    <property type="nucleotide sequence ID" value="NZ_JASCXX010000093.1"/>
</dbReference>
<reference evidence="14" key="1">
    <citation type="submission" date="2023-05" db="EMBL/GenBank/DDBJ databases">
        <title>Anaerotaeda fermentans gen. nov., sp. nov., a novel anaerobic planctomycete of the new family within the order Sedimentisphaerales isolated from Taman Peninsula, Russia.</title>
        <authorList>
            <person name="Khomyakova M.A."/>
            <person name="Merkel A.Y."/>
            <person name="Slobodkin A.I."/>
        </authorList>
    </citation>
    <scope>NUCLEOTIDE SEQUENCE</scope>
    <source>
        <strain evidence="14">M17dextr</strain>
    </source>
</reference>
<dbReference type="InterPro" id="IPR000700">
    <property type="entry name" value="PAS-assoc_C"/>
</dbReference>
<evidence type="ECO:0000256" key="11">
    <source>
        <dbReference type="SAM" id="Coils"/>
    </source>
</evidence>
<dbReference type="FunFam" id="1.10.287.130:FF:000002">
    <property type="entry name" value="Two-component osmosensing histidine kinase"/>
    <property type="match status" value="1"/>
</dbReference>
<evidence type="ECO:0000313" key="14">
    <source>
        <dbReference type="EMBL" id="MDI6451901.1"/>
    </source>
</evidence>
<keyword evidence="6" id="KW-0418">Kinase</keyword>
<dbReference type="GO" id="GO:0000155">
    <property type="term" value="F:phosphorelay sensor kinase activity"/>
    <property type="evidence" value="ECO:0007669"/>
    <property type="project" value="InterPro"/>
</dbReference>
<dbReference type="InterPro" id="IPR036890">
    <property type="entry name" value="HATPase_C_sf"/>
</dbReference>
<dbReference type="Pfam" id="PF02518">
    <property type="entry name" value="HATPase_c"/>
    <property type="match status" value="1"/>
</dbReference>
<evidence type="ECO:0000256" key="4">
    <source>
        <dbReference type="ARBA" id="ARBA00022679"/>
    </source>
</evidence>
<keyword evidence="3" id="KW-0597">Phosphoprotein</keyword>
<dbReference type="Gene3D" id="1.10.287.130">
    <property type="match status" value="1"/>
</dbReference>
<dbReference type="Gene3D" id="3.30.450.20">
    <property type="entry name" value="PAS domain"/>
    <property type="match status" value="1"/>
</dbReference>
<keyword evidence="5" id="KW-0547">Nucleotide-binding</keyword>
<dbReference type="CDD" id="cd16922">
    <property type="entry name" value="HATPase_EvgS-ArcB-TorS-like"/>
    <property type="match status" value="1"/>
</dbReference>
<dbReference type="InterPro" id="IPR003594">
    <property type="entry name" value="HATPase_dom"/>
</dbReference>
<dbReference type="Gene3D" id="3.30.565.10">
    <property type="entry name" value="Histidine kinase-like ATPase, C-terminal domain"/>
    <property type="match status" value="1"/>
</dbReference>
<keyword evidence="11" id="KW-0175">Coiled coil</keyword>
<dbReference type="InterPro" id="IPR000014">
    <property type="entry name" value="PAS"/>
</dbReference>
<feature type="non-terminal residue" evidence="14">
    <location>
        <position position="382"/>
    </location>
</feature>
<dbReference type="SMART" id="SM00388">
    <property type="entry name" value="HisKA"/>
    <property type="match status" value="1"/>
</dbReference>